<name>A0A0C3PHD7_PISTI</name>
<feature type="compositionally biased region" description="Polar residues" evidence="1">
    <location>
        <begin position="180"/>
        <end position="210"/>
    </location>
</feature>
<evidence type="ECO:0000313" key="2">
    <source>
        <dbReference type="EMBL" id="KIO13440.1"/>
    </source>
</evidence>
<dbReference type="AlphaFoldDB" id="A0A0C3PHD7"/>
<keyword evidence="3" id="KW-1185">Reference proteome</keyword>
<dbReference type="InParanoid" id="A0A0C3PHD7"/>
<dbReference type="STRING" id="870435.A0A0C3PHD7"/>
<feature type="region of interest" description="Disordered" evidence="1">
    <location>
        <begin position="172"/>
        <end position="210"/>
    </location>
</feature>
<sequence length="568" mass="62404">MANENPGDVKDLSSSKTAALQALLGSFRQATGENQSAPGLSRDELQKLSAKIEEILEDGLLQKDGQGELLNNEGLPIVEITEPITPLSETQDGLHFTQEPDLIPLQMLQPSERERRRRERDRIFDILEEEERTQQLREEHGEAESRKEEIQRRKEAARMEYEHLKQMKELQKKLGKALVGSTSGSSKTDPDSQRQTASVSKKSVTSAETVTSDVIATEKKQSSQVDCGDITAGRLRSLYRVPPVSAARTDQHVMKVQVVERRGANTSGSTLGRVVDSDDESPTPSEHSSSQQCITKLCNVKQQDLSTNDTSSDEAQSSDEALDEHFDWDSAQHRREVALEYFAKRHVIGTDVRALATGNDDEDESVYIFVYVFHLSPTFFLPQECVSEGGGSQRVPISRFRADRMAEAYNKTHPQLSTSLGSTIVPEARRKAIRNSIRMGKLVNDELAGGPSGDSGSEDEDVKEMIDALKKGNVQNIGPTTQSVSSSVDDLPSFPTNAGVLASGARPLSTVRERAQLPQRQGSHSGSSEGPPIVLSSVPEGTAEPKSSVADGRGMEKRKSRFMAERHK</sequence>
<feature type="compositionally biased region" description="Polar residues" evidence="1">
    <location>
        <begin position="304"/>
        <end position="315"/>
    </location>
</feature>
<reference evidence="3" key="2">
    <citation type="submission" date="2015-01" db="EMBL/GenBank/DDBJ databases">
        <title>Evolutionary Origins and Diversification of the Mycorrhizal Mutualists.</title>
        <authorList>
            <consortium name="DOE Joint Genome Institute"/>
            <consortium name="Mycorrhizal Genomics Consortium"/>
            <person name="Kohler A."/>
            <person name="Kuo A."/>
            <person name="Nagy L.G."/>
            <person name="Floudas D."/>
            <person name="Copeland A."/>
            <person name="Barry K.W."/>
            <person name="Cichocki N."/>
            <person name="Veneault-Fourrey C."/>
            <person name="LaButti K."/>
            <person name="Lindquist E.A."/>
            <person name="Lipzen A."/>
            <person name="Lundell T."/>
            <person name="Morin E."/>
            <person name="Murat C."/>
            <person name="Riley R."/>
            <person name="Ohm R."/>
            <person name="Sun H."/>
            <person name="Tunlid A."/>
            <person name="Henrissat B."/>
            <person name="Grigoriev I.V."/>
            <person name="Hibbett D.S."/>
            <person name="Martin F."/>
        </authorList>
    </citation>
    <scope>NUCLEOTIDE SEQUENCE [LARGE SCALE GENOMIC DNA]</scope>
    <source>
        <strain evidence="3">Marx 270</strain>
    </source>
</reference>
<protein>
    <submittedName>
        <fullName evidence="2">Uncharacterized protein</fullName>
    </submittedName>
</protein>
<dbReference type="HOGENOM" id="CLU_449780_0_0_1"/>
<feature type="region of interest" description="Disordered" evidence="1">
    <location>
        <begin position="470"/>
        <end position="568"/>
    </location>
</feature>
<feature type="region of interest" description="Disordered" evidence="1">
    <location>
        <begin position="97"/>
        <end position="119"/>
    </location>
</feature>
<dbReference type="EMBL" id="KN831946">
    <property type="protein sequence ID" value="KIO13440.1"/>
    <property type="molecule type" value="Genomic_DNA"/>
</dbReference>
<organism evidence="2 3">
    <name type="scientific">Pisolithus tinctorius Marx 270</name>
    <dbReference type="NCBI Taxonomy" id="870435"/>
    <lineage>
        <taxon>Eukaryota</taxon>
        <taxon>Fungi</taxon>
        <taxon>Dikarya</taxon>
        <taxon>Basidiomycota</taxon>
        <taxon>Agaricomycotina</taxon>
        <taxon>Agaricomycetes</taxon>
        <taxon>Agaricomycetidae</taxon>
        <taxon>Boletales</taxon>
        <taxon>Sclerodermatineae</taxon>
        <taxon>Pisolithaceae</taxon>
        <taxon>Pisolithus</taxon>
    </lineage>
</organism>
<feature type="region of interest" description="Disordered" evidence="1">
    <location>
        <begin position="133"/>
        <end position="159"/>
    </location>
</feature>
<gene>
    <name evidence="2" type="ORF">M404DRAFT_577644</name>
</gene>
<feature type="compositionally biased region" description="Basic and acidic residues" evidence="1">
    <location>
        <begin position="553"/>
        <end position="568"/>
    </location>
</feature>
<feature type="region of interest" description="Disordered" evidence="1">
    <location>
        <begin position="304"/>
        <end position="323"/>
    </location>
</feature>
<feature type="region of interest" description="Disordered" evidence="1">
    <location>
        <begin position="260"/>
        <end position="293"/>
    </location>
</feature>
<dbReference type="OrthoDB" id="21413at2759"/>
<accession>A0A0C3PHD7</accession>
<evidence type="ECO:0000256" key="1">
    <source>
        <dbReference type="SAM" id="MobiDB-lite"/>
    </source>
</evidence>
<proteinExistence type="predicted"/>
<feature type="compositionally biased region" description="Polar residues" evidence="1">
    <location>
        <begin position="518"/>
        <end position="528"/>
    </location>
</feature>
<dbReference type="Proteomes" id="UP000054217">
    <property type="component" value="Unassembled WGS sequence"/>
</dbReference>
<feature type="compositionally biased region" description="Polar residues" evidence="1">
    <location>
        <begin position="282"/>
        <end position="293"/>
    </location>
</feature>
<evidence type="ECO:0000313" key="3">
    <source>
        <dbReference type="Proteomes" id="UP000054217"/>
    </source>
</evidence>
<feature type="compositionally biased region" description="Polar residues" evidence="1">
    <location>
        <begin position="473"/>
        <end position="488"/>
    </location>
</feature>
<reference evidence="2 3" key="1">
    <citation type="submission" date="2014-04" db="EMBL/GenBank/DDBJ databases">
        <authorList>
            <consortium name="DOE Joint Genome Institute"/>
            <person name="Kuo A."/>
            <person name="Kohler A."/>
            <person name="Costa M.D."/>
            <person name="Nagy L.G."/>
            <person name="Floudas D."/>
            <person name="Copeland A."/>
            <person name="Barry K.W."/>
            <person name="Cichocki N."/>
            <person name="Veneault-Fourrey C."/>
            <person name="LaButti K."/>
            <person name="Lindquist E.A."/>
            <person name="Lipzen A."/>
            <person name="Lundell T."/>
            <person name="Morin E."/>
            <person name="Murat C."/>
            <person name="Sun H."/>
            <person name="Tunlid A."/>
            <person name="Henrissat B."/>
            <person name="Grigoriev I.V."/>
            <person name="Hibbett D.S."/>
            <person name="Martin F."/>
            <person name="Nordberg H.P."/>
            <person name="Cantor M.N."/>
            <person name="Hua S.X."/>
        </authorList>
    </citation>
    <scope>NUCLEOTIDE SEQUENCE [LARGE SCALE GENOMIC DNA]</scope>
    <source>
        <strain evidence="2 3">Marx 270</strain>
    </source>
</reference>